<dbReference type="Pfam" id="PF00680">
    <property type="entry name" value="RdRP_1"/>
    <property type="match status" value="1"/>
</dbReference>
<dbReference type="CDD" id="cd23173">
    <property type="entry name" value="ps-ssRNAv_Nodaviridae_RdRp"/>
    <property type="match status" value="1"/>
</dbReference>
<evidence type="ECO:0000256" key="4">
    <source>
        <dbReference type="ARBA" id="ARBA00022953"/>
    </source>
</evidence>
<accession>A0A1L3KH01</accession>
<dbReference type="InterPro" id="IPR043502">
    <property type="entry name" value="DNA/RNA_pol_sf"/>
</dbReference>
<feature type="compositionally biased region" description="Polar residues" evidence="6">
    <location>
        <begin position="910"/>
        <end position="919"/>
    </location>
</feature>
<proteinExistence type="inferred from homology"/>
<feature type="region of interest" description="Disordered" evidence="6">
    <location>
        <begin position="908"/>
        <end position="996"/>
    </location>
</feature>
<organism evidence="8">
    <name type="scientific">Wenling noda-like virus 2</name>
    <dbReference type="NCBI Taxonomy" id="1923512"/>
    <lineage>
        <taxon>Viruses</taxon>
        <taxon>Riboviria</taxon>
    </lineage>
</organism>
<dbReference type="GO" id="GO:0039694">
    <property type="term" value="P:viral RNA genome replication"/>
    <property type="evidence" value="ECO:0007669"/>
    <property type="project" value="InterPro"/>
</dbReference>
<name>A0A1L3KH01_9VIRU</name>
<dbReference type="InterPro" id="IPR007094">
    <property type="entry name" value="RNA-dir_pol_PSvirus"/>
</dbReference>
<dbReference type="GO" id="GO:0006351">
    <property type="term" value="P:DNA-templated transcription"/>
    <property type="evidence" value="ECO:0007669"/>
    <property type="project" value="InterPro"/>
</dbReference>
<comment type="similarity">
    <text evidence="1">Belongs to the nodaviridae RNA polymerase family.</text>
</comment>
<evidence type="ECO:0000256" key="3">
    <source>
        <dbReference type="ARBA" id="ARBA00022695"/>
    </source>
</evidence>
<dbReference type="InterPro" id="IPR001205">
    <property type="entry name" value="RNA-dir_pol_C"/>
</dbReference>
<protein>
    <recommendedName>
        <fullName evidence="5">RNA replicase</fullName>
    </recommendedName>
</protein>
<dbReference type="GO" id="GO:0003723">
    <property type="term" value="F:RNA binding"/>
    <property type="evidence" value="ECO:0007669"/>
    <property type="project" value="InterPro"/>
</dbReference>
<dbReference type="GO" id="GO:0003968">
    <property type="term" value="F:RNA-directed RNA polymerase activity"/>
    <property type="evidence" value="ECO:0007669"/>
    <property type="project" value="InterPro"/>
</dbReference>
<evidence type="ECO:0000256" key="2">
    <source>
        <dbReference type="ARBA" id="ARBA00022679"/>
    </source>
</evidence>
<dbReference type="InterPro" id="IPR043647">
    <property type="entry name" value="Noda_Vmethyltr_dom"/>
</dbReference>
<evidence type="ECO:0000259" key="7">
    <source>
        <dbReference type="PROSITE" id="PS50507"/>
    </source>
</evidence>
<reference evidence="8" key="1">
    <citation type="journal article" date="2016" name="Nature">
        <title>Redefining the invertebrate RNA virosphere.</title>
        <authorList>
            <person name="Shi M."/>
            <person name="Lin X.D."/>
            <person name="Tian J.H."/>
            <person name="Chen L.J."/>
            <person name="Chen X."/>
            <person name="Li C.X."/>
            <person name="Qin X.C."/>
            <person name="Li J."/>
            <person name="Cao J.P."/>
            <person name="Eden J.S."/>
            <person name="Buchmann J."/>
            <person name="Wang W."/>
            <person name="Xu J."/>
            <person name="Holmes E.C."/>
            <person name="Zhang Y.Z."/>
        </authorList>
    </citation>
    <scope>NUCLEOTIDE SEQUENCE</scope>
    <source>
        <strain evidence="8">WLJQ103411</strain>
    </source>
</reference>
<sequence>MYSETLRSVMPEQFEDSPVASQGLSLLKRAAALGFAVYIWRKADVHGRVGSFASVIWNSHLVQSKLRSLKSAAMSTHMVTHLNAGIRREIQASLKFIPTSVPPTHSHREAAMERNSATETMLAAVRSMGLDPYVVSGSPRESTEDGSRLYYTLADLSQRFRESPIKPTTVFIMTDVDYYVDMHALLSYHRPILLYTFQPEKVAGKVKNGFFTIEDDIVDYRVTGGKTVRHRVWDYNQDVVATRDVDLSWWEVLCSAFMTAIGIKPWIRGTVSHIDQFALSEHRRIVAIVPFASVKQPVLKAVTGATLRRARYSHGVLDKVNYLVHVSEEGPIASVGVQGELATAELSLERLEQVKTAHGEATATHLSDTVRRSKLDPGTAATLHRFIRTSKAVPMEVHKPGQLARHYICVTNEDQYTNRYDVGAEYAREFAPGPLTATAVFPSDHPANSKASIEGRVTMPQQSSGRALRINPRFNKYAREFTDHVVGDHVHSGRPWTVEQVVQKQDRPTQRVRSAQRDMDWDENFQVLAFQKREAYNCVNHPRNISTVTTTHTLRLSSFTYAFKAECLKDKKWYAPGKTPEEIAAAVMRLAANNDSLVQSDFSRFDGWINEWLRVNVEFPCYMRWVHSDERAELRDLLFVELNPKARTKLAGKYDAGCSRLSGSPLTTDGNTIINAFSAYAAAREEGHDPKDALLAIGLAYGDDGMRAGFVPDQTMIRTAKFLGLNLAVEKRSTPGESISFLSRLFLDPWTTPASVQSPKRTLLKLHTTTDRVKPIVDMGVAKVSGYLVTDGKTPFVSDWCEAYLRCAAREATTTTTDDSPWWVRDVEFRASPWPQDSYTSVLHLVAEDLEVGSGELLEHITALRNYNGPISGMPRLAIPASPAKVDAVLDGEVHHAGASFVETHEPVSLQDQVSQQDGVSPDPQRHDDFAQAVRGPTRGCPGHGRGRGSRFPRGGTRQTQQRGAPSTDGLNHRPPGRGAHRTRGAPRRVNSHSTR</sequence>
<evidence type="ECO:0000313" key="8">
    <source>
        <dbReference type="EMBL" id="APG76582.1"/>
    </source>
</evidence>
<keyword evidence="3" id="KW-0548">Nucleotidyltransferase</keyword>
<evidence type="ECO:0000256" key="5">
    <source>
        <dbReference type="ARBA" id="ARBA00032757"/>
    </source>
</evidence>
<feature type="domain" description="RdRp catalytic" evidence="7">
    <location>
        <begin position="595"/>
        <end position="717"/>
    </location>
</feature>
<evidence type="ECO:0000256" key="1">
    <source>
        <dbReference type="ARBA" id="ARBA00007751"/>
    </source>
</evidence>
<evidence type="ECO:0000256" key="6">
    <source>
        <dbReference type="SAM" id="MobiDB-lite"/>
    </source>
</evidence>
<dbReference type="SUPFAM" id="SSF56672">
    <property type="entry name" value="DNA/RNA polymerases"/>
    <property type="match status" value="1"/>
</dbReference>
<feature type="compositionally biased region" description="Basic residues" evidence="6">
    <location>
        <begin position="975"/>
        <end position="996"/>
    </location>
</feature>
<keyword evidence="4" id="KW-0693">Viral RNA replication</keyword>
<dbReference type="Pfam" id="PF19222">
    <property type="entry name" value="Noda_Vmethyltr"/>
    <property type="match status" value="1"/>
</dbReference>
<keyword evidence="2" id="KW-0808">Transferase</keyword>
<dbReference type="EMBL" id="KX883251">
    <property type="protein sequence ID" value="APG76582.1"/>
    <property type="molecule type" value="Genomic_RNA"/>
</dbReference>
<dbReference type="PROSITE" id="PS50507">
    <property type="entry name" value="RDRP_SSRNA_POS"/>
    <property type="match status" value="1"/>
</dbReference>